<dbReference type="PANTHER" id="PTHR48081:SF30">
    <property type="entry name" value="ACETYL-HYDROLASE LIPR-RELATED"/>
    <property type="match status" value="1"/>
</dbReference>
<gene>
    <name evidence="6" type="ORF">AMON00008_LOCUS21917</name>
</gene>
<proteinExistence type="inferred from homology"/>
<dbReference type="InterPro" id="IPR050300">
    <property type="entry name" value="GDXG_lipolytic_enzyme"/>
</dbReference>
<evidence type="ECO:0000259" key="5">
    <source>
        <dbReference type="Pfam" id="PF07859"/>
    </source>
</evidence>
<dbReference type="PROSITE" id="PS01173">
    <property type="entry name" value="LIPASE_GDXG_HIS"/>
    <property type="match status" value="1"/>
</dbReference>
<keyword evidence="4" id="KW-1133">Transmembrane helix</keyword>
<dbReference type="SUPFAM" id="SSF53474">
    <property type="entry name" value="alpha/beta-Hydrolases"/>
    <property type="match status" value="1"/>
</dbReference>
<dbReference type="Pfam" id="PF07859">
    <property type="entry name" value="Abhydrolase_3"/>
    <property type="match status" value="1"/>
</dbReference>
<evidence type="ECO:0000256" key="2">
    <source>
        <dbReference type="ARBA" id="ARBA00022801"/>
    </source>
</evidence>
<dbReference type="Gene3D" id="3.40.50.1820">
    <property type="entry name" value="alpha/beta hydrolase"/>
    <property type="match status" value="1"/>
</dbReference>
<keyword evidence="4" id="KW-0812">Transmembrane</keyword>
<sequence>MEAGPPPRYDMSVPRGDDAFEPAPSREGCCVFWFEVAGCLSAAPCGWLRFGVQFVCCSLREFCVLCILHDGDARMGAIERLMRRVADGVPRELRALQLATDVTARIPMLRHVHLALSGRGVNACDARAEVGGGEWIWLDRRRSPLEILAAPKEERRLVFYVHGGAFVLCNAATHRAMTCNVARVTGALVLAVDYRRPPEHKFPTALEDVVEAYRFISTRFQPERIIVAGESAGGNLAVALCLRLSQLGAPMPGGLILMSPWTDLSDRSFPSWDKCKDYLPPDLIAAFAEAYVGSEDARQELVSPLYSGSLRVLPQTLLVYGSGESLAGQFRRFEEALRSSGVSLSTYVGPGQVHAFPVYADITYGSLGQATVMAAALASAASLLALVAAFVAFVAAAVGTPARVVQLVVVCAIAFAAAQVLLAWLRKAHLRDTMDMVGSETSGSSIGSDLDGEDESLSEGTQSGDERPPPFEAYRQIGVFAGQVWSCPDL</sequence>
<keyword evidence="2" id="KW-0378">Hydrolase</keyword>
<evidence type="ECO:0000313" key="6">
    <source>
        <dbReference type="EMBL" id="CAE4586439.1"/>
    </source>
</evidence>
<dbReference type="EMBL" id="HBNR01032001">
    <property type="protein sequence ID" value="CAE4586439.1"/>
    <property type="molecule type" value="Transcribed_RNA"/>
</dbReference>
<comment type="similarity">
    <text evidence="1">Belongs to the 'GDXG' lipolytic enzyme family.</text>
</comment>
<name>A0A7S4QKL2_9DINO</name>
<feature type="domain" description="Alpha/beta hydrolase fold-3" evidence="5">
    <location>
        <begin position="158"/>
        <end position="356"/>
    </location>
</feature>
<feature type="region of interest" description="Disordered" evidence="3">
    <location>
        <begin position="437"/>
        <end position="471"/>
    </location>
</feature>
<keyword evidence="4" id="KW-0472">Membrane</keyword>
<dbReference type="InterPro" id="IPR002168">
    <property type="entry name" value="Lipase_GDXG_HIS_AS"/>
</dbReference>
<feature type="transmembrane region" description="Helical" evidence="4">
    <location>
        <begin position="372"/>
        <end position="398"/>
    </location>
</feature>
<organism evidence="6">
    <name type="scientific">Alexandrium monilatum</name>
    <dbReference type="NCBI Taxonomy" id="311494"/>
    <lineage>
        <taxon>Eukaryota</taxon>
        <taxon>Sar</taxon>
        <taxon>Alveolata</taxon>
        <taxon>Dinophyceae</taxon>
        <taxon>Gonyaulacales</taxon>
        <taxon>Pyrocystaceae</taxon>
        <taxon>Alexandrium</taxon>
    </lineage>
</organism>
<reference evidence="6" key="1">
    <citation type="submission" date="2021-01" db="EMBL/GenBank/DDBJ databases">
        <authorList>
            <person name="Corre E."/>
            <person name="Pelletier E."/>
            <person name="Niang G."/>
            <person name="Scheremetjew M."/>
            <person name="Finn R."/>
            <person name="Kale V."/>
            <person name="Holt S."/>
            <person name="Cochrane G."/>
            <person name="Meng A."/>
            <person name="Brown T."/>
            <person name="Cohen L."/>
        </authorList>
    </citation>
    <scope>NUCLEOTIDE SEQUENCE</scope>
    <source>
        <strain evidence="6">CCMP3105</strain>
    </source>
</reference>
<evidence type="ECO:0000256" key="4">
    <source>
        <dbReference type="SAM" id="Phobius"/>
    </source>
</evidence>
<dbReference type="PANTHER" id="PTHR48081">
    <property type="entry name" value="AB HYDROLASE SUPERFAMILY PROTEIN C4A8.06C"/>
    <property type="match status" value="1"/>
</dbReference>
<evidence type="ECO:0000256" key="1">
    <source>
        <dbReference type="ARBA" id="ARBA00010515"/>
    </source>
</evidence>
<dbReference type="AlphaFoldDB" id="A0A7S4QKL2"/>
<feature type="transmembrane region" description="Helical" evidence="4">
    <location>
        <begin position="404"/>
        <end position="425"/>
    </location>
</feature>
<evidence type="ECO:0000256" key="3">
    <source>
        <dbReference type="SAM" id="MobiDB-lite"/>
    </source>
</evidence>
<protein>
    <recommendedName>
        <fullName evidence="5">Alpha/beta hydrolase fold-3 domain-containing protein</fullName>
    </recommendedName>
</protein>
<dbReference type="InterPro" id="IPR029058">
    <property type="entry name" value="AB_hydrolase_fold"/>
</dbReference>
<dbReference type="GO" id="GO:0004806">
    <property type="term" value="F:triacylglycerol lipase activity"/>
    <property type="evidence" value="ECO:0007669"/>
    <property type="project" value="TreeGrafter"/>
</dbReference>
<dbReference type="InterPro" id="IPR013094">
    <property type="entry name" value="AB_hydrolase_3"/>
</dbReference>
<accession>A0A7S4QKL2</accession>